<dbReference type="SUPFAM" id="SSF52540">
    <property type="entry name" value="P-loop containing nucleoside triphosphate hydrolases"/>
    <property type="match status" value="1"/>
</dbReference>
<dbReference type="SMART" id="SM00176">
    <property type="entry name" value="RAN"/>
    <property type="match status" value="1"/>
</dbReference>
<dbReference type="AlphaFoldDB" id="A0A6P8YCT0"/>
<dbReference type="FunFam" id="3.40.50.300:FF:001204">
    <property type="entry name" value="Small GTP-binding protein, putative"/>
    <property type="match status" value="1"/>
</dbReference>
<evidence type="ECO:0000256" key="2">
    <source>
        <dbReference type="ARBA" id="ARBA00022741"/>
    </source>
</evidence>
<dbReference type="Gene3D" id="3.40.50.300">
    <property type="entry name" value="P-loop containing nucleotide triphosphate hydrolases"/>
    <property type="match status" value="1"/>
</dbReference>
<dbReference type="InterPro" id="IPR005225">
    <property type="entry name" value="Small_GTP-bd"/>
</dbReference>
<dbReference type="OrthoDB" id="25896at2759"/>
<evidence type="ECO:0000313" key="3">
    <source>
        <dbReference type="Proteomes" id="UP000515158"/>
    </source>
</evidence>
<dbReference type="InParanoid" id="A0A6P8YCT0"/>
<dbReference type="SMART" id="SM00175">
    <property type="entry name" value="RAB"/>
    <property type="match status" value="1"/>
</dbReference>
<dbReference type="GO" id="GO:0003924">
    <property type="term" value="F:GTPase activity"/>
    <property type="evidence" value="ECO:0007669"/>
    <property type="project" value="InterPro"/>
</dbReference>
<dbReference type="RefSeq" id="XP_034234655.1">
    <property type="nucleotide sequence ID" value="XM_034378764.1"/>
</dbReference>
<keyword evidence="3" id="KW-1185">Reference proteome</keyword>
<dbReference type="Proteomes" id="UP000515158">
    <property type="component" value="Unplaced"/>
</dbReference>
<dbReference type="KEGG" id="tpal:117641440"/>
<evidence type="ECO:0000313" key="4">
    <source>
        <dbReference type="RefSeq" id="XP_034234655.1"/>
    </source>
</evidence>
<name>A0A6P8YCT0_THRPL</name>
<dbReference type="PROSITE" id="PS51421">
    <property type="entry name" value="RAS"/>
    <property type="match status" value="1"/>
</dbReference>
<dbReference type="PRINTS" id="PR00449">
    <property type="entry name" value="RASTRNSFRMNG"/>
</dbReference>
<organism evidence="4">
    <name type="scientific">Thrips palmi</name>
    <name type="common">Melon thrips</name>
    <dbReference type="NCBI Taxonomy" id="161013"/>
    <lineage>
        <taxon>Eukaryota</taxon>
        <taxon>Metazoa</taxon>
        <taxon>Ecdysozoa</taxon>
        <taxon>Arthropoda</taxon>
        <taxon>Hexapoda</taxon>
        <taxon>Insecta</taxon>
        <taxon>Pterygota</taxon>
        <taxon>Neoptera</taxon>
        <taxon>Paraneoptera</taxon>
        <taxon>Thysanoptera</taxon>
        <taxon>Terebrantia</taxon>
        <taxon>Thripoidea</taxon>
        <taxon>Thripidae</taxon>
        <taxon>Thrips</taxon>
    </lineage>
</organism>
<protein>
    <submittedName>
        <fullName evidence="4">Ras-related protein Rab-24-like</fullName>
    </submittedName>
</protein>
<proteinExistence type="inferred from homology"/>
<dbReference type="InterPro" id="IPR001806">
    <property type="entry name" value="Small_GTPase"/>
</dbReference>
<dbReference type="GO" id="GO:0005525">
    <property type="term" value="F:GTP binding"/>
    <property type="evidence" value="ECO:0007669"/>
    <property type="project" value="InterPro"/>
</dbReference>
<dbReference type="InterPro" id="IPR027417">
    <property type="entry name" value="P-loop_NTPase"/>
</dbReference>
<dbReference type="NCBIfam" id="TIGR00231">
    <property type="entry name" value="small_GTP"/>
    <property type="match status" value="1"/>
</dbReference>
<dbReference type="GeneID" id="117641440"/>
<evidence type="ECO:0000256" key="1">
    <source>
        <dbReference type="ARBA" id="ARBA00006270"/>
    </source>
</evidence>
<dbReference type="SMART" id="SM00174">
    <property type="entry name" value="RHO"/>
    <property type="match status" value="1"/>
</dbReference>
<dbReference type="SMART" id="SM00173">
    <property type="entry name" value="RAS"/>
    <property type="match status" value="1"/>
</dbReference>
<sequence length="192" mass="21647">MSTADFKVVLLGSEDVGKTSLMKRYVSDRYHSRPHNNTIGAAFSSKKITSRGRDIVIGIWDTAGSERYYAMSQLYYRDAKAAVVCFDLTERVTFDRAKQWVTELRNQEENCKIFLCGTKKDVIDEGIKPRAVPPEKVLQYSKGIGAQFLETSSKTGENIGALFQIVADSCELPMQKQETIQLQTLKKKNNCC</sequence>
<dbReference type="Pfam" id="PF00071">
    <property type="entry name" value="Ras"/>
    <property type="match status" value="1"/>
</dbReference>
<comment type="similarity">
    <text evidence="1">Belongs to the small GTPase superfamily. Rab family.</text>
</comment>
<reference evidence="4" key="1">
    <citation type="submission" date="2025-08" db="UniProtKB">
        <authorList>
            <consortium name="RefSeq"/>
        </authorList>
    </citation>
    <scope>IDENTIFICATION</scope>
    <source>
        <tissue evidence="4">Total insect</tissue>
    </source>
</reference>
<dbReference type="PROSITE" id="PS51419">
    <property type="entry name" value="RAB"/>
    <property type="match status" value="1"/>
</dbReference>
<gene>
    <name evidence="4" type="primary">LOC117641440</name>
</gene>
<dbReference type="PANTHER" id="PTHR47978">
    <property type="match status" value="1"/>
</dbReference>
<accession>A0A6P8YCT0</accession>
<keyword evidence="2" id="KW-0547">Nucleotide-binding</keyword>